<accession>A0A4C1X3I3</accession>
<evidence type="ECO:0000313" key="2">
    <source>
        <dbReference type="Proteomes" id="UP000299102"/>
    </source>
</evidence>
<name>A0A4C1X3I3_EUMVA</name>
<evidence type="ECO:0000313" key="1">
    <source>
        <dbReference type="EMBL" id="GBP57552.1"/>
    </source>
</evidence>
<reference evidence="1 2" key="1">
    <citation type="journal article" date="2019" name="Commun. Biol.">
        <title>The bagworm genome reveals a unique fibroin gene that provides high tensile strength.</title>
        <authorList>
            <person name="Kono N."/>
            <person name="Nakamura H."/>
            <person name="Ohtoshi R."/>
            <person name="Tomita M."/>
            <person name="Numata K."/>
            <person name="Arakawa K."/>
        </authorList>
    </citation>
    <scope>NUCLEOTIDE SEQUENCE [LARGE SCALE GENOMIC DNA]</scope>
</reference>
<gene>
    <name evidence="1" type="ORF">EVAR_40080_1</name>
</gene>
<comment type="caution">
    <text evidence="1">The sequence shown here is derived from an EMBL/GenBank/DDBJ whole genome shotgun (WGS) entry which is preliminary data.</text>
</comment>
<dbReference type="EMBL" id="BGZK01000719">
    <property type="protein sequence ID" value="GBP57552.1"/>
    <property type="molecule type" value="Genomic_DNA"/>
</dbReference>
<keyword evidence="2" id="KW-1185">Reference proteome</keyword>
<organism evidence="1 2">
    <name type="scientific">Eumeta variegata</name>
    <name type="common">Bagworm moth</name>
    <name type="synonym">Eumeta japonica</name>
    <dbReference type="NCBI Taxonomy" id="151549"/>
    <lineage>
        <taxon>Eukaryota</taxon>
        <taxon>Metazoa</taxon>
        <taxon>Ecdysozoa</taxon>
        <taxon>Arthropoda</taxon>
        <taxon>Hexapoda</taxon>
        <taxon>Insecta</taxon>
        <taxon>Pterygota</taxon>
        <taxon>Neoptera</taxon>
        <taxon>Endopterygota</taxon>
        <taxon>Lepidoptera</taxon>
        <taxon>Glossata</taxon>
        <taxon>Ditrysia</taxon>
        <taxon>Tineoidea</taxon>
        <taxon>Psychidae</taxon>
        <taxon>Oiketicinae</taxon>
        <taxon>Eumeta</taxon>
    </lineage>
</organism>
<dbReference type="AlphaFoldDB" id="A0A4C1X3I3"/>
<dbReference type="Proteomes" id="UP000299102">
    <property type="component" value="Unassembled WGS sequence"/>
</dbReference>
<sequence length="90" mass="9979">MKSAEPYVKDVKGHTHFSPLRGSCTATGLFVLLDNQIPRETSDGAALDFSYANRNPGRVRLAPSIKRRLEYLLGEENERSASRSTSGRIN</sequence>
<protein>
    <submittedName>
        <fullName evidence="1">Uncharacterized protein</fullName>
    </submittedName>
</protein>
<proteinExistence type="predicted"/>